<sequence>MPDEIRTPALFFAPFVSSPMRVEPHWIDYNGHLNMAYYHVLFDRAVDEVFSLVGLNQDYVESRHASFFAAECHVLYKRELTEGDLVRVTAQLIAFDDKRLHYYLEMRHASEGWLAATSENLSLHVDMNDRRVTPFPPDILANLAIMKAAHAQMPRPATVGRMIGMPQKSTITLGEPAQEAERETETRH</sequence>
<dbReference type="Gene3D" id="3.10.129.10">
    <property type="entry name" value="Hotdog Thioesterase"/>
    <property type="match status" value="1"/>
</dbReference>
<evidence type="ECO:0000313" key="1">
    <source>
        <dbReference type="EMBL" id="SEM27531.1"/>
    </source>
</evidence>
<dbReference type="CDD" id="cd00586">
    <property type="entry name" value="4HBT"/>
    <property type="match status" value="1"/>
</dbReference>
<keyword evidence="2" id="KW-1185">Reference proteome</keyword>
<dbReference type="GO" id="GO:0047617">
    <property type="term" value="F:fatty acyl-CoA hydrolase activity"/>
    <property type="evidence" value="ECO:0007669"/>
    <property type="project" value="TreeGrafter"/>
</dbReference>
<dbReference type="PANTHER" id="PTHR31793">
    <property type="entry name" value="4-HYDROXYBENZOYL-COA THIOESTERASE FAMILY MEMBER"/>
    <property type="match status" value="1"/>
</dbReference>
<dbReference type="InterPro" id="IPR029069">
    <property type="entry name" value="HotDog_dom_sf"/>
</dbReference>
<proteinExistence type="predicted"/>
<gene>
    <name evidence="1" type="ORF">SAMN04515666_109126</name>
</gene>
<evidence type="ECO:0000313" key="2">
    <source>
        <dbReference type="Proteomes" id="UP000199664"/>
    </source>
</evidence>
<organism evidence="1 2">
    <name type="scientific">Bosea lupini</name>
    <dbReference type="NCBI Taxonomy" id="1036779"/>
    <lineage>
        <taxon>Bacteria</taxon>
        <taxon>Pseudomonadati</taxon>
        <taxon>Pseudomonadota</taxon>
        <taxon>Alphaproteobacteria</taxon>
        <taxon>Hyphomicrobiales</taxon>
        <taxon>Boseaceae</taxon>
        <taxon>Bosea</taxon>
    </lineage>
</organism>
<accession>A0A1H7X1N6</accession>
<dbReference type="Proteomes" id="UP000199664">
    <property type="component" value="Unassembled WGS sequence"/>
</dbReference>
<dbReference type="OrthoDB" id="9803287at2"/>
<dbReference type="InterPro" id="IPR050563">
    <property type="entry name" value="4-hydroxybenzoyl-CoA_TE"/>
</dbReference>
<protein>
    <submittedName>
        <fullName evidence="1">(3S)-malyl-CoA thioesterase</fullName>
    </submittedName>
</protein>
<reference evidence="2" key="1">
    <citation type="submission" date="2016-10" db="EMBL/GenBank/DDBJ databases">
        <authorList>
            <person name="Varghese N."/>
            <person name="Submissions S."/>
        </authorList>
    </citation>
    <scope>NUCLEOTIDE SEQUENCE [LARGE SCALE GENOMIC DNA]</scope>
    <source>
        <strain evidence="2">LMG 26383,CCUG 61248,R- 45681</strain>
    </source>
</reference>
<dbReference type="EMBL" id="FOAN01000009">
    <property type="protein sequence ID" value="SEM27531.1"/>
    <property type="molecule type" value="Genomic_DNA"/>
</dbReference>
<dbReference type="AlphaFoldDB" id="A0A1H7X1N6"/>
<dbReference type="SUPFAM" id="SSF54637">
    <property type="entry name" value="Thioesterase/thiol ester dehydrase-isomerase"/>
    <property type="match status" value="1"/>
</dbReference>
<name>A0A1H7X1N6_9HYPH</name>
<dbReference type="PANTHER" id="PTHR31793:SF2">
    <property type="entry name" value="BLR1345 PROTEIN"/>
    <property type="match status" value="1"/>
</dbReference>
<dbReference type="RefSeq" id="WP_091840537.1">
    <property type="nucleotide sequence ID" value="NZ_FOAN01000009.1"/>
</dbReference>
<dbReference type="Pfam" id="PF13279">
    <property type="entry name" value="4HBT_2"/>
    <property type="match status" value="1"/>
</dbReference>
<dbReference type="STRING" id="1036779.SAMN04515666_109126"/>